<reference evidence="2 3" key="1">
    <citation type="journal article" date="2021" name="Nat. Commun.">
        <title>Genetic determinants of endophytism in the Arabidopsis root mycobiome.</title>
        <authorList>
            <person name="Mesny F."/>
            <person name="Miyauchi S."/>
            <person name="Thiergart T."/>
            <person name="Pickel B."/>
            <person name="Atanasova L."/>
            <person name="Karlsson M."/>
            <person name="Huettel B."/>
            <person name="Barry K.W."/>
            <person name="Haridas S."/>
            <person name="Chen C."/>
            <person name="Bauer D."/>
            <person name="Andreopoulos W."/>
            <person name="Pangilinan J."/>
            <person name="LaButti K."/>
            <person name="Riley R."/>
            <person name="Lipzen A."/>
            <person name="Clum A."/>
            <person name="Drula E."/>
            <person name="Henrissat B."/>
            <person name="Kohler A."/>
            <person name="Grigoriev I.V."/>
            <person name="Martin F.M."/>
            <person name="Hacquard S."/>
        </authorList>
    </citation>
    <scope>NUCLEOTIDE SEQUENCE [LARGE SCALE GENOMIC DNA]</scope>
    <source>
        <strain evidence="2 3">MPI-SDFR-AT-0080</strain>
    </source>
</reference>
<gene>
    <name evidence="2" type="ORF">B0J12DRAFT_737011</name>
</gene>
<organism evidence="2 3">
    <name type="scientific">Macrophomina phaseolina</name>
    <dbReference type="NCBI Taxonomy" id="35725"/>
    <lineage>
        <taxon>Eukaryota</taxon>
        <taxon>Fungi</taxon>
        <taxon>Dikarya</taxon>
        <taxon>Ascomycota</taxon>
        <taxon>Pezizomycotina</taxon>
        <taxon>Dothideomycetes</taxon>
        <taxon>Dothideomycetes incertae sedis</taxon>
        <taxon>Botryosphaeriales</taxon>
        <taxon>Botryosphaeriaceae</taxon>
        <taxon>Macrophomina</taxon>
    </lineage>
</organism>
<feature type="region of interest" description="Disordered" evidence="1">
    <location>
        <begin position="761"/>
        <end position="785"/>
    </location>
</feature>
<comment type="caution">
    <text evidence="2">The sequence shown here is derived from an EMBL/GenBank/DDBJ whole genome shotgun (WGS) entry which is preliminary data.</text>
</comment>
<accession>A0ABQ8GM17</accession>
<dbReference type="Proteomes" id="UP000774617">
    <property type="component" value="Unassembled WGS sequence"/>
</dbReference>
<evidence type="ECO:0000256" key="1">
    <source>
        <dbReference type="SAM" id="MobiDB-lite"/>
    </source>
</evidence>
<feature type="region of interest" description="Disordered" evidence="1">
    <location>
        <begin position="478"/>
        <end position="555"/>
    </location>
</feature>
<feature type="compositionally biased region" description="Low complexity" evidence="1">
    <location>
        <begin position="493"/>
        <end position="510"/>
    </location>
</feature>
<feature type="compositionally biased region" description="Pro residues" evidence="1">
    <location>
        <begin position="41"/>
        <end position="57"/>
    </location>
</feature>
<feature type="region of interest" description="Disordered" evidence="1">
    <location>
        <begin position="408"/>
        <end position="459"/>
    </location>
</feature>
<feature type="compositionally biased region" description="Low complexity" evidence="1">
    <location>
        <begin position="211"/>
        <end position="220"/>
    </location>
</feature>
<feature type="region of interest" description="Disordered" evidence="1">
    <location>
        <begin position="143"/>
        <end position="221"/>
    </location>
</feature>
<feature type="compositionally biased region" description="Low complexity" evidence="1">
    <location>
        <begin position="260"/>
        <end position="279"/>
    </location>
</feature>
<evidence type="ECO:0000313" key="3">
    <source>
        <dbReference type="Proteomes" id="UP000774617"/>
    </source>
</evidence>
<evidence type="ECO:0000313" key="2">
    <source>
        <dbReference type="EMBL" id="KAH7060704.1"/>
    </source>
</evidence>
<feature type="region of interest" description="Disordered" evidence="1">
    <location>
        <begin position="684"/>
        <end position="714"/>
    </location>
</feature>
<sequence length="785" mass="83790">MQYAKGHSPPITPAHAKSNPALGSMEQTIPSFRDFMKTSPPSNPPQLKPLPPLPQPRGPSAAPFVPSHSSSMTSKSRTSRSGGYLKTTIPAWESDEETPAERALETANDFFLQPATYTVSNPALSKPNKKELSVLEPRKFALLIPDPSPQTNPPVLTPAFEYETHMDFPPSPDSSKPPQTPLPPIPSGISPAKRKDLSRLRKTTTPPSPAPSGDAGAISPDAALSNTSLAISPFSLATPVSPSRQWSNIPQSPPWSRDISQYVQQSSSSTSLRRLVPRSAVPGADEEWEDIEGARPVRQDWLSTDYHTALVEQYRDLVLPSTDIFADDKRETFFGPAYNATNVDEDLVPQPLSLQSELTDRYDIVDRSSAFPEDHCELPPQAHQQQSSIRGELPALTAGTLNMILPSQHSRKSSATSSRSGEIHVSPPANHDSFHEAVPRPGPRPTPKQRPRGRAFPIVMRPQSGVYAVKRAKPVLKSVEEKKNSKKEKGGAKEPPLTLALTSSLSPTATNISSSARSSAEHIRPTDGPPLALLPHAQSRSPSIASSPRGGLTASSASLTRINDTTASAAAAARPSPLVRGLTHTELFSLASPAPTPPLRTPMASVWSRDTPIPRRPEYPRPLPTRPPAATAATGHRGQKSSTARAALGALGIGGGGGGGSAKSAPAGRRLLFVHEGVGGSAVSLQEVEGRKRNSGAGGRDCGSRGPPPPQQQQMSLVKRAVEAHRNHRRERQKAEMKKSIRVLGQTDPQVVEGYVRVASGPMAGPEVRPSGGSTAAKSGREGWL</sequence>
<feature type="region of interest" description="Disordered" evidence="1">
    <location>
        <begin position="590"/>
        <end position="643"/>
    </location>
</feature>
<feature type="region of interest" description="Disordered" evidence="1">
    <location>
        <begin position="237"/>
        <end position="291"/>
    </location>
</feature>
<feature type="compositionally biased region" description="Low complexity" evidence="1">
    <location>
        <begin position="58"/>
        <end position="81"/>
    </location>
</feature>
<feature type="compositionally biased region" description="Polar residues" evidence="1">
    <location>
        <begin position="238"/>
        <end position="250"/>
    </location>
</feature>
<name>A0ABQ8GM17_9PEZI</name>
<dbReference type="EMBL" id="JAGTJR010000005">
    <property type="protein sequence ID" value="KAH7060704.1"/>
    <property type="molecule type" value="Genomic_DNA"/>
</dbReference>
<feature type="region of interest" description="Disordered" evidence="1">
    <location>
        <begin position="1"/>
        <end position="107"/>
    </location>
</feature>
<protein>
    <submittedName>
        <fullName evidence="2">Uncharacterized protein</fullName>
    </submittedName>
</protein>
<feature type="compositionally biased region" description="Pro residues" evidence="1">
    <location>
        <begin position="146"/>
        <end position="156"/>
    </location>
</feature>
<keyword evidence="3" id="KW-1185">Reference proteome</keyword>
<feature type="compositionally biased region" description="Basic and acidic residues" evidence="1">
    <location>
        <begin position="478"/>
        <end position="492"/>
    </location>
</feature>
<proteinExistence type="predicted"/>